<dbReference type="InterPro" id="IPR036955">
    <property type="entry name" value="AP2/ERF_dom_sf"/>
</dbReference>
<sequence length="171" mass="20196">MNKEIWIDIIGYESLYKVSSLGRVKSLKRKNVKNDRILKPCIRAGYLKVSLNKNAKKKSFKVHQLVAMVFLNHTPNGREIVVDHINEVKTDNRVENLQIINHRENISKSKNRNTTSKYTGVHFHKQRKKWEAKIWIKSKPIYLGLYKTEIEAHNAYISYCIQNNITNRYKK</sequence>
<dbReference type="Pfam" id="PF07463">
    <property type="entry name" value="NUMOD4"/>
    <property type="match status" value="1"/>
</dbReference>
<name>A0ABY9XVT8_9FLAO</name>
<dbReference type="Pfam" id="PF13392">
    <property type="entry name" value="HNH_3"/>
    <property type="match status" value="1"/>
</dbReference>
<evidence type="ECO:0000313" key="4">
    <source>
        <dbReference type="Proteomes" id="UP001302806"/>
    </source>
</evidence>
<evidence type="ECO:0000313" key="3">
    <source>
        <dbReference type="EMBL" id="WNH10077.1"/>
    </source>
</evidence>
<evidence type="ECO:0000259" key="1">
    <source>
        <dbReference type="Pfam" id="PF07463"/>
    </source>
</evidence>
<evidence type="ECO:0000259" key="2">
    <source>
        <dbReference type="Pfam" id="PF13392"/>
    </source>
</evidence>
<dbReference type="Gene3D" id="3.90.75.20">
    <property type="match status" value="1"/>
</dbReference>
<dbReference type="RefSeq" id="WP_415866426.1">
    <property type="nucleotide sequence ID" value="NZ_CP134537.1"/>
</dbReference>
<dbReference type="Proteomes" id="UP001302806">
    <property type="component" value="Chromosome"/>
</dbReference>
<dbReference type="SUPFAM" id="SSF54171">
    <property type="entry name" value="DNA-binding domain"/>
    <property type="match status" value="1"/>
</dbReference>
<dbReference type="EMBL" id="CP134537">
    <property type="protein sequence ID" value="WNH10077.1"/>
    <property type="molecule type" value="Genomic_DNA"/>
</dbReference>
<organism evidence="3 4">
    <name type="scientific">Thalassobellus suaedae</name>
    <dbReference type="NCBI Taxonomy" id="3074124"/>
    <lineage>
        <taxon>Bacteria</taxon>
        <taxon>Pseudomonadati</taxon>
        <taxon>Bacteroidota</taxon>
        <taxon>Flavobacteriia</taxon>
        <taxon>Flavobacteriales</taxon>
        <taxon>Flavobacteriaceae</taxon>
        <taxon>Thalassobellus</taxon>
    </lineage>
</organism>
<dbReference type="InterPro" id="IPR010902">
    <property type="entry name" value="NUMOD4"/>
</dbReference>
<dbReference type="SUPFAM" id="SSF54060">
    <property type="entry name" value="His-Me finger endonucleases"/>
    <property type="match status" value="1"/>
</dbReference>
<proteinExistence type="predicted"/>
<dbReference type="Gene3D" id="3.30.730.10">
    <property type="entry name" value="AP2/ERF domain"/>
    <property type="match status" value="1"/>
</dbReference>
<dbReference type="InterPro" id="IPR044925">
    <property type="entry name" value="His-Me_finger_sf"/>
</dbReference>
<feature type="domain" description="HNH nuclease" evidence="2">
    <location>
        <begin position="62"/>
        <end position="105"/>
    </location>
</feature>
<accession>A0ABY9XVT8</accession>
<dbReference type="InterPro" id="IPR003615">
    <property type="entry name" value="HNH_nuc"/>
</dbReference>
<dbReference type="InterPro" id="IPR016177">
    <property type="entry name" value="DNA-bd_dom_sf"/>
</dbReference>
<protein>
    <submittedName>
        <fullName evidence="3">NUMOD4 domain-containing protein</fullName>
    </submittedName>
</protein>
<reference evidence="3 4" key="1">
    <citation type="submission" date="2023-09" db="EMBL/GenBank/DDBJ databases">
        <title>Thalassobella suaedae gen. nov., sp. nov., a marine bacterium of the family Flavobacteriaceae isolated from a halophyte Suaeda japonica.</title>
        <authorList>
            <person name="Lee S.Y."/>
            <person name="Hwang C.Y."/>
        </authorList>
    </citation>
    <scope>NUCLEOTIDE SEQUENCE [LARGE SCALE GENOMIC DNA]</scope>
    <source>
        <strain evidence="3 4">HL-DH14</strain>
    </source>
</reference>
<gene>
    <name evidence="3" type="ORF">RHP51_05090</name>
</gene>
<feature type="domain" description="NUMOD4" evidence="1">
    <location>
        <begin position="4"/>
        <end position="52"/>
    </location>
</feature>